<dbReference type="InterPro" id="IPR029057">
    <property type="entry name" value="PRTase-like"/>
</dbReference>
<dbReference type="InterPro" id="IPR000836">
    <property type="entry name" value="PRTase_dom"/>
</dbReference>
<proteinExistence type="predicted"/>
<protein>
    <submittedName>
        <fullName evidence="2">Phosphoribosyltransferase</fullName>
    </submittedName>
</protein>
<keyword evidence="2" id="KW-0328">Glycosyltransferase</keyword>
<keyword evidence="2" id="KW-0808">Transferase</keyword>
<keyword evidence="3" id="KW-1185">Reference proteome</keyword>
<feature type="domain" description="PRTase-CE" evidence="1">
    <location>
        <begin position="41"/>
        <end position="263"/>
    </location>
</feature>
<evidence type="ECO:0000259" key="1">
    <source>
        <dbReference type="Pfam" id="PF24390"/>
    </source>
</evidence>
<evidence type="ECO:0000313" key="2">
    <source>
        <dbReference type="EMBL" id="MCV9386994.1"/>
    </source>
</evidence>
<gene>
    <name evidence="2" type="ORF">N7U62_09990</name>
</gene>
<dbReference type="RefSeq" id="WP_264137822.1">
    <property type="nucleotide sequence ID" value="NZ_JAOYOD010000001.1"/>
</dbReference>
<dbReference type="SUPFAM" id="SSF53271">
    <property type="entry name" value="PRTase-like"/>
    <property type="match status" value="1"/>
</dbReference>
<reference evidence="2 3" key="1">
    <citation type="submission" date="2022-10" db="EMBL/GenBank/DDBJ databases">
        <title>Comparative genomics and taxonomic characterization of three novel marine species of genus Reichenbachiella exhibiting antioxidant and polysaccharide degradation activities.</title>
        <authorList>
            <person name="Muhammad N."/>
            <person name="Lee Y.-J."/>
            <person name="Ko J."/>
            <person name="Kim S.-G."/>
        </authorList>
    </citation>
    <scope>NUCLEOTIDE SEQUENCE [LARGE SCALE GENOMIC DNA]</scope>
    <source>
        <strain evidence="2 3">ABR2-5</strain>
    </source>
</reference>
<accession>A0ABT3CTZ8</accession>
<dbReference type="Proteomes" id="UP001300692">
    <property type="component" value="Unassembled WGS sequence"/>
</dbReference>
<dbReference type="CDD" id="cd06223">
    <property type="entry name" value="PRTases_typeI"/>
    <property type="match status" value="1"/>
</dbReference>
<sequence>MTPKQLLTYEKIIESKKWNENPLHTSVRNKMLRLLRKLNIEEIDIVLELLQNFTWISSNQYDKKILDIFRQIDPDIISTAKKFYFFPIVKPNDSGKLKSGLSLIYPLLGIINYIEEFDKIDIKSENVITRYKNLNKLLLEENEYLILVDDFIGSGKTFESCIEAIEKSNVSTDRIILVSIAIQNDGLKLIEKKKIRAYYSHIEKKGITDYFYDEEQTKRISLMRLIERRLKFKPKFSLGFEESQALIALIRTPNNTFPIFWHEYSENDNLVKAPFQRR</sequence>
<dbReference type="Pfam" id="PF24390">
    <property type="entry name" value="PRTase-CE"/>
    <property type="match status" value="1"/>
</dbReference>
<dbReference type="GO" id="GO:0016757">
    <property type="term" value="F:glycosyltransferase activity"/>
    <property type="evidence" value="ECO:0007669"/>
    <property type="project" value="UniProtKB-KW"/>
</dbReference>
<organism evidence="2 3">
    <name type="scientific">Reichenbachiella ulvae</name>
    <dbReference type="NCBI Taxonomy" id="2980104"/>
    <lineage>
        <taxon>Bacteria</taxon>
        <taxon>Pseudomonadati</taxon>
        <taxon>Bacteroidota</taxon>
        <taxon>Cytophagia</taxon>
        <taxon>Cytophagales</taxon>
        <taxon>Reichenbachiellaceae</taxon>
        <taxon>Reichenbachiella</taxon>
    </lineage>
</organism>
<dbReference type="EMBL" id="JAOYOD010000001">
    <property type="protein sequence ID" value="MCV9386994.1"/>
    <property type="molecule type" value="Genomic_DNA"/>
</dbReference>
<evidence type="ECO:0000313" key="3">
    <source>
        <dbReference type="Proteomes" id="UP001300692"/>
    </source>
</evidence>
<comment type="caution">
    <text evidence="2">The sequence shown here is derived from an EMBL/GenBank/DDBJ whole genome shotgun (WGS) entry which is preliminary data.</text>
</comment>
<name>A0ABT3CTZ8_9BACT</name>
<dbReference type="InterPro" id="IPR056920">
    <property type="entry name" value="PRTase-CE"/>
</dbReference>
<dbReference type="Gene3D" id="3.40.50.2020">
    <property type="match status" value="1"/>
</dbReference>